<accession>M5U518</accession>
<protein>
    <submittedName>
        <fullName evidence="1">Uncharacterized protein</fullName>
    </submittedName>
</protein>
<dbReference type="AlphaFoldDB" id="M5U518"/>
<keyword evidence="2" id="KW-1185">Reference proteome</keyword>
<sequence length="85" mass="9746">MHLRYAKGLAHFSREEQLPFAPFVGLDVLDDVLGEFKLDHVAWHAGSSMFLCQGTVNRNYWNLRQAQQAMKKAGWTEEPDARTPD</sequence>
<dbReference type="PATRIC" id="fig|1263870.3.peg.2349"/>
<dbReference type="Proteomes" id="UP000011885">
    <property type="component" value="Unassembled WGS sequence"/>
</dbReference>
<proteinExistence type="predicted"/>
<comment type="caution">
    <text evidence="1">The sequence shown here is derived from an EMBL/GenBank/DDBJ whole genome shotgun (WGS) entry which is preliminary data.</text>
</comment>
<dbReference type="EMBL" id="ANOH01000153">
    <property type="protein sequence ID" value="EMI56359.1"/>
    <property type="molecule type" value="Genomic_DNA"/>
</dbReference>
<gene>
    <name evidence="1" type="ORF">RSSM_02204</name>
</gene>
<evidence type="ECO:0000313" key="2">
    <source>
        <dbReference type="Proteomes" id="UP000011885"/>
    </source>
</evidence>
<organism evidence="1 2">
    <name type="scientific">Rhodopirellula sallentina SM41</name>
    <dbReference type="NCBI Taxonomy" id="1263870"/>
    <lineage>
        <taxon>Bacteria</taxon>
        <taxon>Pseudomonadati</taxon>
        <taxon>Planctomycetota</taxon>
        <taxon>Planctomycetia</taxon>
        <taxon>Pirellulales</taxon>
        <taxon>Pirellulaceae</taxon>
        <taxon>Rhodopirellula</taxon>
    </lineage>
</organism>
<evidence type="ECO:0000313" key="1">
    <source>
        <dbReference type="EMBL" id="EMI56359.1"/>
    </source>
</evidence>
<name>M5U518_9BACT</name>
<reference evidence="1 2" key="1">
    <citation type="journal article" date="2013" name="Mar. Genomics">
        <title>Expression of sulfatases in Rhodopirellula baltica and the diversity of sulfatases in the genus Rhodopirellula.</title>
        <authorList>
            <person name="Wegner C.E."/>
            <person name="Richter-Heitmann T."/>
            <person name="Klindworth A."/>
            <person name="Klockow C."/>
            <person name="Richter M."/>
            <person name="Achstetter T."/>
            <person name="Glockner F.O."/>
            <person name="Harder J."/>
        </authorList>
    </citation>
    <scope>NUCLEOTIDE SEQUENCE [LARGE SCALE GENOMIC DNA]</scope>
    <source>
        <strain evidence="1 2">SM41</strain>
    </source>
</reference>